<keyword evidence="3" id="KW-1185">Reference proteome</keyword>
<feature type="region of interest" description="Disordered" evidence="1">
    <location>
        <begin position="52"/>
        <end position="71"/>
    </location>
</feature>
<reference evidence="2" key="1">
    <citation type="journal article" date="2023" name="Science">
        <title>Genome structures resolve the early diversification of teleost fishes.</title>
        <authorList>
            <person name="Parey E."/>
            <person name="Louis A."/>
            <person name="Montfort J."/>
            <person name="Bouchez O."/>
            <person name="Roques C."/>
            <person name="Iampietro C."/>
            <person name="Lluch J."/>
            <person name="Castinel A."/>
            <person name="Donnadieu C."/>
            <person name="Desvignes T."/>
            <person name="Floi Bucao C."/>
            <person name="Jouanno E."/>
            <person name="Wen M."/>
            <person name="Mejri S."/>
            <person name="Dirks R."/>
            <person name="Jansen H."/>
            <person name="Henkel C."/>
            <person name="Chen W.J."/>
            <person name="Zahm M."/>
            <person name="Cabau C."/>
            <person name="Klopp C."/>
            <person name="Thompson A.W."/>
            <person name="Robinson-Rechavi M."/>
            <person name="Braasch I."/>
            <person name="Lecointre G."/>
            <person name="Bobe J."/>
            <person name="Postlethwait J.H."/>
            <person name="Berthelot C."/>
            <person name="Roest Crollius H."/>
            <person name="Guiguen Y."/>
        </authorList>
    </citation>
    <scope>NUCLEOTIDE SEQUENCE</scope>
    <source>
        <strain evidence="2">NC1722</strain>
    </source>
</reference>
<feature type="compositionally biased region" description="Basic and acidic residues" evidence="1">
    <location>
        <begin position="12"/>
        <end position="24"/>
    </location>
</feature>
<evidence type="ECO:0000256" key="1">
    <source>
        <dbReference type="SAM" id="MobiDB-lite"/>
    </source>
</evidence>
<organism evidence="2 3">
    <name type="scientific">Aldrovandia affinis</name>
    <dbReference type="NCBI Taxonomy" id="143900"/>
    <lineage>
        <taxon>Eukaryota</taxon>
        <taxon>Metazoa</taxon>
        <taxon>Chordata</taxon>
        <taxon>Craniata</taxon>
        <taxon>Vertebrata</taxon>
        <taxon>Euteleostomi</taxon>
        <taxon>Actinopterygii</taxon>
        <taxon>Neopterygii</taxon>
        <taxon>Teleostei</taxon>
        <taxon>Notacanthiformes</taxon>
        <taxon>Halosauridae</taxon>
        <taxon>Aldrovandia</taxon>
    </lineage>
</organism>
<name>A0AAD7RWM8_9TELE</name>
<gene>
    <name evidence="2" type="ORF">AAFF_G00087780</name>
</gene>
<protein>
    <submittedName>
        <fullName evidence="2">Uncharacterized protein</fullName>
    </submittedName>
</protein>
<evidence type="ECO:0000313" key="3">
    <source>
        <dbReference type="Proteomes" id="UP001221898"/>
    </source>
</evidence>
<sequence>MFTKKLAKPTKKRESSENPEEPKLTPDTQAQNPTFSTALKSTVKKISKCSSARNISLEEDDDGKNDPSSLSPTYSYRVAIANGLQKTPFRSTTMRASSTRSCLSIAAVATP</sequence>
<dbReference type="EMBL" id="JAINUG010000155">
    <property type="protein sequence ID" value="KAJ8391637.1"/>
    <property type="molecule type" value="Genomic_DNA"/>
</dbReference>
<accession>A0AAD7RWM8</accession>
<feature type="compositionally biased region" description="Basic residues" evidence="1">
    <location>
        <begin position="1"/>
        <end position="11"/>
    </location>
</feature>
<proteinExistence type="predicted"/>
<dbReference type="AlphaFoldDB" id="A0AAD7RWM8"/>
<feature type="region of interest" description="Disordered" evidence="1">
    <location>
        <begin position="1"/>
        <end position="36"/>
    </location>
</feature>
<evidence type="ECO:0000313" key="2">
    <source>
        <dbReference type="EMBL" id="KAJ8391637.1"/>
    </source>
</evidence>
<comment type="caution">
    <text evidence="2">The sequence shown here is derived from an EMBL/GenBank/DDBJ whole genome shotgun (WGS) entry which is preliminary data.</text>
</comment>
<dbReference type="Proteomes" id="UP001221898">
    <property type="component" value="Unassembled WGS sequence"/>
</dbReference>
<feature type="compositionally biased region" description="Polar residues" evidence="1">
    <location>
        <begin position="26"/>
        <end position="36"/>
    </location>
</feature>